<keyword evidence="1" id="KW-0175">Coiled coil</keyword>
<comment type="caution">
    <text evidence="3">The sequence shown here is derived from an EMBL/GenBank/DDBJ whole genome shotgun (WGS) entry which is preliminary data.</text>
</comment>
<evidence type="ECO:0000256" key="2">
    <source>
        <dbReference type="SAM" id="MobiDB-lite"/>
    </source>
</evidence>
<evidence type="ECO:0000313" key="3">
    <source>
        <dbReference type="EMBL" id="KAG8233225.1"/>
    </source>
</evidence>
<accession>A0A8K0P2B5</accession>
<dbReference type="AlphaFoldDB" id="A0A8K0P2B5"/>
<sequence length="536" mass="59503">MKKFVYRLNSQVNRIQSFQFVELKFIRAERDGLNLIRIDLERRLERKELELHEKEEELFLQLEKVIRLEEDCEKLRAQKEKFEQWKDKLEEEKNEAYRQLQLQASASETVRRRMEAARQDVVRQVTVIAAERESLEKENEMLKDKLKEERRGVSHYIVDLSEQKKQISQDVIGLEKEVTDLKFVARQTASLNNQFKKGMKHLATCKKRKCSVCNYTRATFGDYEDGQQSGPSRERGSGAATPLSTTPSMSSDCLIHSSPARASRSPRRSSPPPSFFPGPPAHCSCRSKHRAALTPCSCPSRPSSFCPRPSLTPDISFIDEASNNGEGESGGEDGAQDEDEEEVGDASLGSCYVEDDLSSSHDAADELTTTISAHYDEYEDEEGLEGARGGGVVRAQSCPCGGPSSKGEEGGASMMTCSGSPTLLPPSCSVPNDASLASTSTSTSEQQPHASSTRAFSSDSGFSSEMCEPVFCQRGGGQRRSTGARRRRSGDGNLTDGGEEDDQVGCRDPGGFRRSKWTASFRKLIHRVSKRFQGHH</sequence>
<evidence type="ECO:0000256" key="1">
    <source>
        <dbReference type="SAM" id="Coils"/>
    </source>
</evidence>
<keyword evidence="4" id="KW-1185">Reference proteome</keyword>
<dbReference type="OrthoDB" id="8189755at2759"/>
<feature type="compositionally biased region" description="Polar residues" evidence="2">
    <location>
        <begin position="242"/>
        <end position="251"/>
    </location>
</feature>
<evidence type="ECO:0000313" key="4">
    <source>
        <dbReference type="Proteomes" id="UP000792457"/>
    </source>
</evidence>
<feature type="region of interest" description="Disordered" evidence="2">
    <location>
        <begin position="309"/>
        <end position="511"/>
    </location>
</feature>
<dbReference type="EMBL" id="KZ308696">
    <property type="protein sequence ID" value="KAG8233225.1"/>
    <property type="molecule type" value="Genomic_DNA"/>
</dbReference>
<organism evidence="3 4">
    <name type="scientific">Ladona fulva</name>
    <name type="common">Scarce chaser dragonfly</name>
    <name type="synonym">Libellula fulva</name>
    <dbReference type="NCBI Taxonomy" id="123851"/>
    <lineage>
        <taxon>Eukaryota</taxon>
        <taxon>Metazoa</taxon>
        <taxon>Ecdysozoa</taxon>
        <taxon>Arthropoda</taxon>
        <taxon>Hexapoda</taxon>
        <taxon>Insecta</taxon>
        <taxon>Pterygota</taxon>
        <taxon>Palaeoptera</taxon>
        <taxon>Odonata</taxon>
        <taxon>Epiprocta</taxon>
        <taxon>Anisoptera</taxon>
        <taxon>Libelluloidea</taxon>
        <taxon>Libellulidae</taxon>
        <taxon>Ladona</taxon>
    </lineage>
</organism>
<feature type="coiled-coil region" evidence="1">
    <location>
        <begin position="37"/>
        <end position="177"/>
    </location>
</feature>
<gene>
    <name evidence="3" type="ORF">J437_LFUL012430</name>
</gene>
<reference evidence="3" key="2">
    <citation type="submission" date="2017-10" db="EMBL/GenBank/DDBJ databases">
        <title>Ladona fulva Genome sequencing and assembly.</title>
        <authorList>
            <person name="Murali S."/>
            <person name="Richards S."/>
            <person name="Bandaranaike D."/>
            <person name="Bellair M."/>
            <person name="Blankenburg K."/>
            <person name="Chao H."/>
            <person name="Dinh H."/>
            <person name="Doddapaneni H."/>
            <person name="Dugan-Rocha S."/>
            <person name="Elkadiri S."/>
            <person name="Gnanaolivu R."/>
            <person name="Hernandez B."/>
            <person name="Skinner E."/>
            <person name="Javaid M."/>
            <person name="Lee S."/>
            <person name="Li M."/>
            <person name="Ming W."/>
            <person name="Munidasa M."/>
            <person name="Muniz J."/>
            <person name="Nguyen L."/>
            <person name="Hughes D."/>
            <person name="Osuji N."/>
            <person name="Pu L.-L."/>
            <person name="Puazo M."/>
            <person name="Qu C."/>
            <person name="Quiroz J."/>
            <person name="Raj R."/>
            <person name="Weissenberger G."/>
            <person name="Xin Y."/>
            <person name="Zou X."/>
            <person name="Han Y."/>
            <person name="Worley K."/>
            <person name="Muzny D."/>
            <person name="Gibbs R."/>
        </authorList>
    </citation>
    <scope>NUCLEOTIDE SEQUENCE</scope>
    <source>
        <strain evidence="3">Sampled in the wild</strain>
    </source>
</reference>
<protein>
    <submittedName>
        <fullName evidence="3">Uncharacterized protein</fullName>
    </submittedName>
</protein>
<feature type="compositionally biased region" description="Acidic residues" evidence="2">
    <location>
        <begin position="329"/>
        <end position="344"/>
    </location>
</feature>
<proteinExistence type="predicted"/>
<name>A0A8K0P2B5_LADFU</name>
<feature type="compositionally biased region" description="Polar residues" evidence="2">
    <location>
        <begin position="445"/>
        <end position="463"/>
    </location>
</feature>
<dbReference type="Proteomes" id="UP000792457">
    <property type="component" value="Unassembled WGS sequence"/>
</dbReference>
<reference evidence="3" key="1">
    <citation type="submission" date="2013-04" db="EMBL/GenBank/DDBJ databases">
        <authorList>
            <person name="Qu J."/>
            <person name="Murali S.C."/>
            <person name="Bandaranaike D."/>
            <person name="Bellair M."/>
            <person name="Blankenburg K."/>
            <person name="Chao H."/>
            <person name="Dinh H."/>
            <person name="Doddapaneni H."/>
            <person name="Downs B."/>
            <person name="Dugan-Rocha S."/>
            <person name="Elkadiri S."/>
            <person name="Gnanaolivu R.D."/>
            <person name="Hernandez B."/>
            <person name="Javaid M."/>
            <person name="Jayaseelan J.C."/>
            <person name="Lee S."/>
            <person name="Li M."/>
            <person name="Ming W."/>
            <person name="Munidasa M."/>
            <person name="Muniz J."/>
            <person name="Nguyen L."/>
            <person name="Ongeri F."/>
            <person name="Osuji N."/>
            <person name="Pu L.-L."/>
            <person name="Puazo M."/>
            <person name="Qu C."/>
            <person name="Quiroz J."/>
            <person name="Raj R."/>
            <person name="Weissenberger G."/>
            <person name="Xin Y."/>
            <person name="Zou X."/>
            <person name="Han Y."/>
            <person name="Richards S."/>
            <person name="Worley K."/>
            <person name="Muzny D."/>
            <person name="Gibbs R."/>
        </authorList>
    </citation>
    <scope>NUCLEOTIDE SEQUENCE</scope>
    <source>
        <strain evidence="3">Sampled in the wild</strain>
    </source>
</reference>
<feature type="region of interest" description="Disordered" evidence="2">
    <location>
        <begin position="223"/>
        <end position="275"/>
    </location>
</feature>